<feature type="region of interest" description="Disordered" evidence="2">
    <location>
        <begin position="364"/>
        <end position="387"/>
    </location>
</feature>
<proteinExistence type="inferred from homology"/>
<dbReference type="InterPro" id="IPR029044">
    <property type="entry name" value="Nucleotide-diphossugar_trans"/>
</dbReference>
<comment type="caution">
    <text evidence="5">The sequence shown here is derived from an EMBL/GenBank/DDBJ whole genome shotgun (WGS) entry which is preliminary data.</text>
</comment>
<evidence type="ECO:0000313" key="5">
    <source>
        <dbReference type="EMBL" id="ROR55230.1"/>
    </source>
</evidence>
<dbReference type="CDD" id="cd04179">
    <property type="entry name" value="DPM_DPG-synthase_like"/>
    <property type="match status" value="1"/>
</dbReference>
<comment type="similarity">
    <text evidence="1">Belongs to the glycosyltransferase 2 family.</text>
</comment>
<evidence type="ECO:0000259" key="4">
    <source>
        <dbReference type="Pfam" id="PF00535"/>
    </source>
</evidence>
<dbReference type="PANTHER" id="PTHR48090:SF7">
    <property type="entry name" value="RFBJ PROTEIN"/>
    <property type="match status" value="1"/>
</dbReference>
<evidence type="ECO:0000313" key="6">
    <source>
        <dbReference type="Proteomes" id="UP000275749"/>
    </source>
</evidence>
<dbReference type="Proteomes" id="UP000275749">
    <property type="component" value="Unassembled WGS sequence"/>
</dbReference>
<keyword evidence="5" id="KW-0808">Transferase</keyword>
<keyword evidence="3" id="KW-1133">Transmembrane helix</keyword>
<feature type="transmembrane region" description="Helical" evidence="3">
    <location>
        <begin position="254"/>
        <end position="273"/>
    </location>
</feature>
<evidence type="ECO:0000256" key="2">
    <source>
        <dbReference type="SAM" id="MobiDB-lite"/>
    </source>
</evidence>
<name>A0A3N1ZWJ7_9ACTN</name>
<sequence length="387" mass="42340">MTTVQGTGATHTRATGSFVIPCFREEATVARTLHALDELAKQKATFDWEIIVVNDGSDDDTLGEATRAAQEMSTPVRILSHRRNAGLGAGMRTGIQASRGDVVLAVDCDLSYSIEDIGRLIDTWAETHPHVVIASPYMEGGASVKVPKPLAVRSQAANKFLNFTSYHDVKTLTGMVRAYDGPFIRAMSLKAEGPDIMVEIIYKAQILRARIVEIPATLSWAGLEQRVSRSALTSTTSQMTTYRQLINGYLWRPFWVPLIPALLFGLVGTILTFTGHLGWNGLALACAVLFPVLLVLSLMSLQAKRYFEELYNLGFGLRAVQPVEPIRTPSVEILLDGQNRPASPIGDQQVDARYASHYDGALRHRDEASAPEPADEVSFNTASTPKD</sequence>
<dbReference type="SUPFAM" id="SSF53448">
    <property type="entry name" value="Nucleotide-diphospho-sugar transferases"/>
    <property type="match status" value="1"/>
</dbReference>
<feature type="compositionally biased region" description="Polar residues" evidence="2">
    <location>
        <begin position="378"/>
        <end position="387"/>
    </location>
</feature>
<feature type="domain" description="Glycosyltransferase 2-like" evidence="4">
    <location>
        <begin position="17"/>
        <end position="174"/>
    </location>
</feature>
<dbReference type="InterPro" id="IPR050256">
    <property type="entry name" value="Glycosyltransferase_2"/>
</dbReference>
<evidence type="ECO:0000256" key="1">
    <source>
        <dbReference type="ARBA" id="ARBA00006739"/>
    </source>
</evidence>
<accession>A0A3N1ZWJ7</accession>
<dbReference type="Gene3D" id="3.90.550.10">
    <property type="entry name" value="Spore Coat Polysaccharide Biosynthesis Protein SpsA, Chain A"/>
    <property type="match status" value="1"/>
</dbReference>
<dbReference type="Pfam" id="PF00535">
    <property type="entry name" value="Glycos_transf_2"/>
    <property type="match status" value="1"/>
</dbReference>
<dbReference type="InterPro" id="IPR001173">
    <property type="entry name" value="Glyco_trans_2-like"/>
</dbReference>
<dbReference type="GO" id="GO:0016740">
    <property type="term" value="F:transferase activity"/>
    <property type="evidence" value="ECO:0007669"/>
    <property type="project" value="UniProtKB-KW"/>
</dbReference>
<evidence type="ECO:0000256" key="3">
    <source>
        <dbReference type="SAM" id="Phobius"/>
    </source>
</evidence>
<gene>
    <name evidence="5" type="ORF">EDD41_2490</name>
</gene>
<keyword evidence="3" id="KW-0812">Transmembrane</keyword>
<dbReference type="PANTHER" id="PTHR48090">
    <property type="entry name" value="UNDECAPRENYL-PHOSPHATE 4-DEOXY-4-FORMAMIDO-L-ARABINOSE TRANSFERASE-RELATED"/>
    <property type="match status" value="1"/>
</dbReference>
<dbReference type="AlphaFoldDB" id="A0A3N1ZWJ7"/>
<organism evidence="5 6">
    <name type="scientific">Luteococcus japonicus</name>
    <dbReference type="NCBI Taxonomy" id="33984"/>
    <lineage>
        <taxon>Bacteria</taxon>
        <taxon>Bacillati</taxon>
        <taxon>Actinomycetota</taxon>
        <taxon>Actinomycetes</taxon>
        <taxon>Propionibacteriales</taxon>
        <taxon>Propionibacteriaceae</taxon>
        <taxon>Luteococcus</taxon>
    </lineage>
</organism>
<feature type="transmembrane region" description="Helical" evidence="3">
    <location>
        <begin position="279"/>
        <end position="301"/>
    </location>
</feature>
<protein>
    <submittedName>
        <fullName evidence="5">Glycosyltransferase involved in cell wall biosynthesis</fullName>
    </submittedName>
</protein>
<reference evidence="5 6" key="1">
    <citation type="submission" date="2018-11" db="EMBL/GenBank/DDBJ databases">
        <title>Sequencing the genomes of 1000 actinobacteria strains.</title>
        <authorList>
            <person name="Klenk H.-P."/>
        </authorList>
    </citation>
    <scope>NUCLEOTIDE SEQUENCE [LARGE SCALE GENOMIC DNA]</scope>
    <source>
        <strain evidence="5 6">DSM 10546</strain>
    </source>
</reference>
<dbReference type="EMBL" id="RKHG01000001">
    <property type="protein sequence ID" value="ROR55230.1"/>
    <property type="molecule type" value="Genomic_DNA"/>
</dbReference>
<keyword evidence="3" id="KW-0472">Membrane</keyword>